<dbReference type="InterPro" id="IPR040122">
    <property type="entry name" value="Importin_beta"/>
</dbReference>
<dbReference type="Pfam" id="PF13513">
    <property type="entry name" value="HEAT_EZ"/>
    <property type="match status" value="1"/>
</dbReference>
<dbReference type="GO" id="GO:0031267">
    <property type="term" value="F:small GTPase binding"/>
    <property type="evidence" value="ECO:0007669"/>
    <property type="project" value="InterPro"/>
</dbReference>
<dbReference type="SUPFAM" id="SSF48371">
    <property type="entry name" value="ARM repeat"/>
    <property type="match status" value="1"/>
</dbReference>
<comment type="caution">
    <text evidence="11">The sequence shown here is derived from an EMBL/GenBank/DDBJ whole genome shotgun (WGS) entry which is preliminary data.</text>
</comment>
<evidence type="ECO:0000256" key="8">
    <source>
        <dbReference type="ARBA" id="ARBA00023242"/>
    </source>
</evidence>
<keyword evidence="8" id="KW-0539">Nucleus</keyword>
<sequence length="857" mass="95244">MDLTGVLEATVSSDQNALQAAQTYLETAAQQNLPQFLVALVTELADATKSQVARMAAGLQLKNQLTSKDAAVRLQYQQRWLSLDEAVKSHVKNMAVQTLGTEVARPAIAPQCIAAIACAEIPQRQWQDLIAILYQLIIDTTNTEKVREHALETLGYICQDIEPEHLVDQGHTILTAIVTGMKKEEPNMHIRIAATNALLNSLEFTKQNFERVSERNYIMQVVCEATQTGEIQLKVAALQNIVKIVSLYYQHMEEYMGTALFPISLDAIKSDCDEIALQGIEFWSSICDEEMDLEIEAVEARENNKEPEQTSKHYAKGALQYIAPLLTECLTKQEEFDDDDDWNPNKAAGVCLMLLAQCCEDNIINHVSAFIETNIIKEDWKLRDAAVMAFGSILEGPDPQALQPYADKALPTLLHLMRDQSVVVRDSVAWTLGRICEILPQVVIGGKFLEPLVESLLESLKAEPRVAANVCWDCYDVVQGTTLVILERLNRLLEMEKNVADRAQYHDLQSLLCATLQSVLRKVNPQDALQIAPLMMQALLQMLSPGSGVKIVGGVQEDALMAIGTLVEVLGMNFDPYMESFKPYLIEALRERVEYQVCVAAVGLVGDIARALGEKIMNVSDLFMQILMENLADANVHRSVKPHILSVFGDVALAIGPSFSPYFDVVIATLNQASVTIVDKADYDMVDYLNELREGCLEAYTGIIQGLKGSTDGPSPTPGLLDVIQPHLLHIINFIEVIATDVDHTESNVSSACGLVGDICSAFGAQVHVLLEKQAINELLQEGRRSKTHKTKQVATWATKELRKLKQQQRLRQMYNRSLSRSRRGSHARRYWGAGRYQESDRIDHVTATTERACESA</sequence>
<evidence type="ECO:0000256" key="9">
    <source>
        <dbReference type="PROSITE-ProRule" id="PRU00103"/>
    </source>
</evidence>
<dbReference type="InterPro" id="IPR000225">
    <property type="entry name" value="Armadillo"/>
</dbReference>
<keyword evidence="4" id="KW-0813">Transport</keyword>
<dbReference type="GO" id="GO:0005635">
    <property type="term" value="C:nuclear envelope"/>
    <property type="evidence" value="ECO:0007669"/>
    <property type="project" value="UniProtKB-SubCell"/>
</dbReference>
<evidence type="ECO:0000256" key="4">
    <source>
        <dbReference type="ARBA" id="ARBA00022448"/>
    </source>
</evidence>
<dbReference type="Gene3D" id="1.25.10.10">
    <property type="entry name" value="Leucine-rich Repeat Variant"/>
    <property type="match status" value="2"/>
</dbReference>
<dbReference type="InterPro" id="IPR021133">
    <property type="entry name" value="HEAT_type_2"/>
</dbReference>
<dbReference type="PROSITE" id="PS50166">
    <property type="entry name" value="IMPORTIN_B_NT"/>
    <property type="match status" value="1"/>
</dbReference>
<feature type="repeat" description="HEAT" evidence="9">
    <location>
        <begin position="129"/>
        <end position="169"/>
    </location>
</feature>
<dbReference type="PROSITE" id="PS50077">
    <property type="entry name" value="HEAT_REPEAT"/>
    <property type="match status" value="2"/>
</dbReference>
<evidence type="ECO:0000256" key="5">
    <source>
        <dbReference type="ARBA" id="ARBA00022490"/>
    </source>
</evidence>
<evidence type="ECO:0000256" key="6">
    <source>
        <dbReference type="ARBA" id="ARBA00022737"/>
    </source>
</evidence>
<comment type="similarity">
    <text evidence="3">Belongs to the importin beta family. Importin beta-1 subfamily.</text>
</comment>
<name>A0A2B4SCB4_STYPI</name>
<feature type="repeat" description="HEAT" evidence="9">
    <location>
        <begin position="409"/>
        <end position="444"/>
    </location>
</feature>
<organism evidence="11 12">
    <name type="scientific">Stylophora pistillata</name>
    <name type="common">Smooth cauliflower coral</name>
    <dbReference type="NCBI Taxonomy" id="50429"/>
    <lineage>
        <taxon>Eukaryota</taxon>
        <taxon>Metazoa</taxon>
        <taxon>Cnidaria</taxon>
        <taxon>Anthozoa</taxon>
        <taxon>Hexacorallia</taxon>
        <taxon>Scleractinia</taxon>
        <taxon>Astrocoeniina</taxon>
        <taxon>Pocilloporidae</taxon>
        <taxon>Stylophora</taxon>
    </lineage>
</organism>
<evidence type="ECO:0000256" key="7">
    <source>
        <dbReference type="ARBA" id="ARBA00022927"/>
    </source>
</evidence>
<reference evidence="12" key="1">
    <citation type="journal article" date="2017" name="bioRxiv">
        <title>Comparative analysis of the genomes of Stylophora pistillata and Acropora digitifera provides evidence for extensive differences between species of corals.</title>
        <authorList>
            <person name="Voolstra C.R."/>
            <person name="Li Y."/>
            <person name="Liew Y.J."/>
            <person name="Baumgarten S."/>
            <person name="Zoccola D."/>
            <person name="Flot J.-F."/>
            <person name="Tambutte S."/>
            <person name="Allemand D."/>
            <person name="Aranda M."/>
        </authorList>
    </citation>
    <scope>NUCLEOTIDE SEQUENCE [LARGE SCALE GENOMIC DNA]</scope>
</reference>
<dbReference type="OrthoDB" id="10263328at2759"/>
<keyword evidence="7" id="KW-0653">Protein transport</keyword>
<dbReference type="SMART" id="SM00185">
    <property type="entry name" value="ARM"/>
    <property type="match status" value="3"/>
</dbReference>
<dbReference type="PANTHER" id="PTHR10527">
    <property type="entry name" value="IMPORTIN BETA"/>
    <property type="match status" value="1"/>
</dbReference>
<gene>
    <name evidence="11" type="primary">Fs(2)Ket</name>
    <name evidence="11" type="ORF">AWC38_SpisGene8294</name>
</gene>
<accession>A0A2B4SCB4</accession>
<dbReference type="SMART" id="SM00913">
    <property type="entry name" value="IBN_N"/>
    <property type="match status" value="1"/>
</dbReference>
<proteinExistence type="inferred from homology"/>
<keyword evidence="6" id="KW-0677">Repeat</keyword>
<dbReference type="Proteomes" id="UP000225706">
    <property type="component" value="Unassembled WGS sequence"/>
</dbReference>
<dbReference type="GO" id="GO:0005737">
    <property type="term" value="C:cytoplasm"/>
    <property type="evidence" value="ECO:0007669"/>
    <property type="project" value="UniProtKB-SubCell"/>
</dbReference>
<dbReference type="InterPro" id="IPR016024">
    <property type="entry name" value="ARM-type_fold"/>
</dbReference>
<dbReference type="InterPro" id="IPR001494">
    <property type="entry name" value="Importin-beta_N"/>
</dbReference>
<keyword evidence="5" id="KW-0963">Cytoplasm</keyword>
<evidence type="ECO:0000256" key="1">
    <source>
        <dbReference type="ARBA" id="ARBA00004259"/>
    </source>
</evidence>
<dbReference type="STRING" id="50429.A0A2B4SCB4"/>
<dbReference type="EMBL" id="LSMT01000113">
    <property type="protein sequence ID" value="PFX27016.1"/>
    <property type="molecule type" value="Genomic_DNA"/>
</dbReference>
<dbReference type="InterPro" id="IPR011989">
    <property type="entry name" value="ARM-like"/>
</dbReference>
<dbReference type="Pfam" id="PF03810">
    <property type="entry name" value="IBN_N"/>
    <property type="match status" value="1"/>
</dbReference>
<feature type="domain" description="Importin N-terminal" evidence="10">
    <location>
        <begin position="21"/>
        <end position="101"/>
    </location>
</feature>
<evidence type="ECO:0000256" key="3">
    <source>
        <dbReference type="ARBA" id="ARBA00010907"/>
    </source>
</evidence>
<evidence type="ECO:0000313" key="11">
    <source>
        <dbReference type="EMBL" id="PFX27016.1"/>
    </source>
</evidence>
<protein>
    <submittedName>
        <fullName evidence="11">Importin subunit beta</fullName>
    </submittedName>
</protein>
<evidence type="ECO:0000256" key="2">
    <source>
        <dbReference type="ARBA" id="ARBA00004496"/>
    </source>
</evidence>
<dbReference type="Pfam" id="PF25574">
    <property type="entry name" value="TPR_IMB1"/>
    <property type="match status" value="1"/>
</dbReference>
<evidence type="ECO:0000313" key="12">
    <source>
        <dbReference type="Proteomes" id="UP000225706"/>
    </source>
</evidence>
<evidence type="ECO:0000259" key="10">
    <source>
        <dbReference type="PROSITE" id="PS50166"/>
    </source>
</evidence>
<dbReference type="InterPro" id="IPR058584">
    <property type="entry name" value="IMB1_TNPO1-like_TPR"/>
</dbReference>
<dbReference type="AlphaFoldDB" id="A0A2B4SCB4"/>
<keyword evidence="12" id="KW-1185">Reference proteome</keyword>
<dbReference type="GO" id="GO:0006606">
    <property type="term" value="P:protein import into nucleus"/>
    <property type="evidence" value="ECO:0007669"/>
    <property type="project" value="InterPro"/>
</dbReference>
<comment type="subcellular location">
    <subcellularLocation>
        <location evidence="2">Cytoplasm</location>
    </subcellularLocation>
    <subcellularLocation>
        <location evidence="1">Nucleus envelope</location>
    </subcellularLocation>
</comment>